<comment type="caution">
    <text evidence="1">The sequence shown here is derived from an EMBL/GenBank/DDBJ whole genome shotgun (WGS) entry which is preliminary data.</text>
</comment>
<dbReference type="RefSeq" id="WP_076179431.1">
    <property type="nucleotide sequence ID" value="NZ_MKQP01000035.1"/>
</dbReference>
<dbReference type="AlphaFoldDB" id="A0A1R0X3K7"/>
<sequence length="374" mass="42401">MNIPTYFARFLKEIRLTENQVNDLIKGHTTLRKRLKEDEDMSKIIVSTFLQGSYRRSTAVRPKGDSRSDVDVILVTKLSMEEYSNPEDAINVLKPFMEKHYAGKYQIQGRSIGISLSYVDLDVVITAAPSEREEGILESASVTDMRALEDIETWSLKGSWEVLNETIETSSIFKTYSNANEPEWKTVPLWIPDRDAEEWKQTDPLAQIKWTQEKNKSCNRHYVNVVKALKWWRRINNVPKHPKGYPLEHLIGLCCPDGIQSVGQGVTEVLEAIVNNYSTKPVMSDHGVPEHDVMGRITEEEYGEFYELVKKAAEIARKASDATTVKESAEEWNKLFGSKFPTSEATTANNQSSSLVFSKRESPISSDIVGGRFG</sequence>
<keyword evidence="1" id="KW-0808">Transferase</keyword>
<dbReference type="Proteomes" id="UP000187465">
    <property type="component" value="Unassembled WGS sequence"/>
</dbReference>
<dbReference type="InterPro" id="IPR043519">
    <property type="entry name" value="NT_sf"/>
</dbReference>
<dbReference type="EMBL" id="MKQP01000035">
    <property type="protein sequence ID" value="OMD27687.1"/>
    <property type="molecule type" value="Genomic_DNA"/>
</dbReference>
<dbReference type="GO" id="GO:0016740">
    <property type="term" value="F:transferase activity"/>
    <property type="evidence" value="ECO:0007669"/>
    <property type="project" value="UniProtKB-KW"/>
</dbReference>
<evidence type="ECO:0000313" key="2">
    <source>
        <dbReference type="Proteomes" id="UP000187465"/>
    </source>
</evidence>
<proteinExistence type="predicted"/>
<protein>
    <submittedName>
        <fullName evidence="1">Nucleotidyltransferase</fullName>
    </submittedName>
</protein>
<dbReference type="Pfam" id="PF18144">
    <property type="entry name" value="SMODS"/>
    <property type="match status" value="1"/>
</dbReference>
<organism evidence="1 2">
    <name type="scientific">Paenibacillus odorifer</name>
    <dbReference type="NCBI Taxonomy" id="189426"/>
    <lineage>
        <taxon>Bacteria</taxon>
        <taxon>Bacillati</taxon>
        <taxon>Bacillota</taxon>
        <taxon>Bacilli</taxon>
        <taxon>Bacillales</taxon>
        <taxon>Paenibacillaceae</taxon>
        <taxon>Paenibacillus</taxon>
    </lineage>
</organism>
<dbReference type="SUPFAM" id="SSF81301">
    <property type="entry name" value="Nucleotidyltransferase"/>
    <property type="match status" value="1"/>
</dbReference>
<gene>
    <name evidence="1" type="ORF">BJP51_24540</name>
</gene>
<reference evidence="1 2" key="1">
    <citation type="submission" date="2016-10" db="EMBL/GenBank/DDBJ databases">
        <title>Paenibacillus species isolates.</title>
        <authorList>
            <person name="Beno S.M."/>
        </authorList>
    </citation>
    <scope>NUCLEOTIDE SEQUENCE [LARGE SCALE GENOMIC DNA]</scope>
    <source>
        <strain evidence="1 2">FSL H7-0604</strain>
    </source>
</reference>
<accession>A0A1R0X3K7</accession>
<name>A0A1R0X3K7_9BACL</name>
<evidence type="ECO:0000313" key="1">
    <source>
        <dbReference type="EMBL" id="OMD27687.1"/>
    </source>
</evidence>
<dbReference type="Gene3D" id="3.30.460.10">
    <property type="entry name" value="Beta Polymerase, domain 2"/>
    <property type="match status" value="1"/>
</dbReference>